<dbReference type="InterPro" id="IPR008698">
    <property type="entry name" value="NDUB7"/>
</dbReference>
<comment type="caution">
    <text evidence="14">The sequence shown here is derived from an EMBL/GenBank/DDBJ whole genome shotgun (WGS) entry which is preliminary data.</text>
</comment>
<evidence type="ECO:0000256" key="1">
    <source>
        <dbReference type="ARBA" id="ARBA00003195"/>
    </source>
</evidence>
<gene>
    <name evidence="14" type="ORF">GGI19_003290</name>
</gene>
<evidence type="ECO:0000313" key="15">
    <source>
        <dbReference type="Proteomes" id="UP001140011"/>
    </source>
</evidence>
<dbReference type="Proteomes" id="UP001140011">
    <property type="component" value="Unassembled WGS sequence"/>
</dbReference>
<evidence type="ECO:0000256" key="2">
    <source>
        <dbReference type="ARBA" id="ARBA00004569"/>
    </source>
</evidence>
<evidence type="ECO:0000256" key="7">
    <source>
        <dbReference type="ARBA" id="ARBA00022660"/>
    </source>
</evidence>
<keyword evidence="12" id="KW-1015">Disulfide bond</keyword>
<dbReference type="AlphaFoldDB" id="A0A9W8GY08"/>
<organism evidence="14 15">
    <name type="scientific">Coemansia pectinata</name>
    <dbReference type="NCBI Taxonomy" id="1052879"/>
    <lineage>
        <taxon>Eukaryota</taxon>
        <taxon>Fungi</taxon>
        <taxon>Fungi incertae sedis</taxon>
        <taxon>Zoopagomycota</taxon>
        <taxon>Kickxellomycotina</taxon>
        <taxon>Kickxellomycetes</taxon>
        <taxon>Kickxellales</taxon>
        <taxon>Kickxellaceae</taxon>
        <taxon>Coemansia</taxon>
    </lineage>
</organism>
<comment type="similarity">
    <text evidence="4">Belongs to the complex I NDUFB7 subunit family.</text>
</comment>
<proteinExistence type="inferred from homology"/>
<dbReference type="GO" id="GO:0005758">
    <property type="term" value="C:mitochondrial intermembrane space"/>
    <property type="evidence" value="ECO:0007669"/>
    <property type="project" value="UniProtKB-SubCell"/>
</dbReference>
<dbReference type="PANTHER" id="PTHR20900:SF0">
    <property type="entry name" value="NADH DEHYDROGENASE [UBIQUINONE] 1 BETA SUBCOMPLEX SUBUNIT 7"/>
    <property type="match status" value="1"/>
</dbReference>
<keyword evidence="11" id="KW-0472">Membrane</keyword>
<dbReference type="OrthoDB" id="268414at2759"/>
<protein>
    <recommendedName>
        <fullName evidence="5">NADH dehydrogenase [ubiquinone] 1 beta subcomplex subunit 7</fullName>
    </recommendedName>
</protein>
<evidence type="ECO:0000256" key="5">
    <source>
        <dbReference type="ARBA" id="ARBA00018677"/>
    </source>
</evidence>
<evidence type="ECO:0000256" key="8">
    <source>
        <dbReference type="ARBA" id="ARBA00022792"/>
    </source>
</evidence>
<sequence length="169" mass="19311">MTTLLSCTIRVASASSLLRRAALMSTSSKEPSSAKDRRTKKKAKDTSDASEGELRLNEQEQAMAAANDATFGKEGARVVPASPYKSRMAEFTEPEMKATAKEMAEARLPLRYRDYCAHMLIPLNKCRHKTMYLPWKCEEERHAYEKCEYEDFMRRSKMLAQIKSSQEEQ</sequence>
<dbReference type="GO" id="GO:0005743">
    <property type="term" value="C:mitochondrial inner membrane"/>
    <property type="evidence" value="ECO:0007669"/>
    <property type="project" value="UniProtKB-SubCell"/>
</dbReference>
<comment type="function">
    <text evidence="1">Accessory subunit of the mitochondrial membrane respiratory chain NADH dehydrogenase (Complex I), that is believed not to be involved in catalysis. Complex I functions in the transfer of electrons from NADH to the respiratory chain. The immediate electron acceptor for the enzyme is believed to be ubiquinone.</text>
</comment>
<evidence type="ECO:0000256" key="13">
    <source>
        <dbReference type="SAM" id="MobiDB-lite"/>
    </source>
</evidence>
<keyword evidence="8" id="KW-0999">Mitochondrion inner membrane</keyword>
<evidence type="ECO:0000256" key="9">
    <source>
        <dbReference type="ARBA" id="ARBA00022982"/>
    </source>
</evidence>
<evidence type="ECO:0000256" key="6">
    <source>
        <dbReference type="ARBA" id="ARBA00022448"/>
    </source>
</evidence>
<feature type="compositionally biased region" description="Basic and acidic residues" evidence="13">
    <location>
        <begin position="44"/>
        <end position="53"/>
    </location>
</feature>
<keyword evidence="6" id="KW-0813">Transport</keyword>
<evidence type="ECO:0000313" key="14">
    <source>
        <dbReference type="EMBL" id="KAJ2753213.1"/>
    </source>
</evidence>
<evidence type="ECO:0000256" key="11">
    <source>
        <dbReference type="ARBA" id="ARBA00023136"/>
    </source>
</evidence>
<keyword evidence="10" id="KW-0496">Mitochondrion</keyword>
<reference evidence="14" key="1">
    <citation type="submission" date="2022-07" db="EMBL/GenBank/DDBJ databases">
        <title>Phylogenomic reconstructions and comparative analyses of Kickxellomycotina fungi.</title>
        <authorList>
            <person name="Reynolds N.K."/>
            <person name="Stajich J.E."/>
            <person name="Barry K."/>
            <person name="Grigoriev I.V."/>
            <person name="Crous P."/>
            <person name="Smith M.E."/>
        </authorList>
    </citation>
    <scope>NUCLEOTIDE SEQUENCE</scope>
    <source>
        <strain evidence="14">BCRC 34297</strain>
    </source>
</reference>
<accession>A0A9W8GY08</accession>
<keyword evidence="7" id="KW-0679">Respiratory chain</keyword>
<evidence type="ECO:0000256" key="12">
    <source>
        <dbReference type="ARBA" id="ARBA00023157"/>
    </source>
</evidence>
<comment type="subcellular location">
    <subcellularLocation>
        <location evidence="3">Mitochondrion inner membrane</location>
        <topology evidence="3">Peripheral membrane protein</topology>
    </subcellularLocation>
    <subcellularLocation>
        <location evidence="2">Mitochondrion intermembrane space</location>
    </subcellularLocation>
</comment>
<dbReference type="PROSITE" id="PS51808">
    <property type="entry name" value="CHCH"/>
    <property type="match status" value="1"/>
</dbReference>
<evidence type="ECO:0000256" key="3">
    <source>
        <dbReference type="ARBA" id="ARBA00004637"/>
    </source>
</evidence>
<keyword evidence="9" id="KW-0249">Electron transport</keyword>
<feature type="region of interest" description="Disordered" evidence="13">
    <location>
        <begin position="23"/>
        <end position="53"/>
    </location>
</feature>
<name>A0A9W8GY08_9FUNG</name>
<evidence type="ECO:0000256" key="4">
    <source>
        <dbReference type="ARBA" id="ARBA00008006"/>
    </source>
</evidence>
<dbReference type="PANTHER" id="PTHR20900">
    <property type="entry name" value="NADH:UBIQUINONE OXIDOREDUCTASE B18-LIKE SUBUNIT"/>
    <property type="match status" value="1"/>
</dbReference>
<dbReference type="EMBL" id="JANBUH010000210">
    <property type="protein sequence ID" value="KAJ2753213.1"/>
    <property type="molecule type" value="Genomic_DNA"/>
</dbReference>
<dbReference type="Pfam" id="PF05676">
    <property type="entry name" value="NDUF_B7"/>
    <property type="match status" value="1"/>
</dbReference>
<keyword evidence="15" id="KW-1185">Reference proteome</keyword>
<evidence type="ECO:0000256" key="10">
    <source>
        <dbReference type="ARBA" id="ARBA00023128"/>
    </source>
</evidence>